<evidence type="ECO:0000256" key="6">
    <source>
        <dbReference type="ARBA" id="ARBA00023136"/>
    </source>
</evidence>
<dbReference type="OrthoDB" id="5956898at2759"/>
<evidence type="ECO:0000256" key="3">
    <source>
        <dbReference type="ARBA" id="ARBA00022692"/>
    </source>
</evidence>
<feature type="transmembrane region" description="Helical" evidence="9">
    <location>
        <begin position="31"/>
        <end position="55"/>
    </location>
</feature>
<dbReference type="InterPro" id="IPR000276">
    <property type="entry name" value="GPCR_Rhodpsn"/>
</dbReference>
<keyword evidence="2" id="KW-1003">Cell membrane</keyword>
<dbReference type="CDD" id="cd00637">
    <property type="entry name" value="7tm_classA_rhodopsin-like"/>
    <property type="match status" value="1"/>
</dbReference>
<evidence type="ECO:0000256" key="9">
    <source>
        <dbReference type="SAM" id="Phobius"/>
    </source>
</evidence>
<dbReference type="Proteomes" id="UP001163046">
    <property type="component" value="Unassembled WGS sequence"/>
</dbReference>
<dbReference type="SUPFAM" id="SSF81321">
    <property type="entry name" value="Family A G protein-coupled receptor-like"/>
    <property type="match status" value="1"/>
</dbReference>
<dbReference type="PANTHER" id="PTHR24249">
    <property type="entry name" value="HISTAMINE RECEPTOR-RELATED G-PROTEIN COUPLED RECEPTOR"/>
    <property type="match status" value="1"/>
</dbReference>
<proteinExistence type="predicted"/>
<organism evidence="11 12">
    <name type="scientific">Desmophyllum pertusum</name>
    <dbReference type="NCBI Taxonomy" id="174260"/>
    <lineage>
        <taxon>Eukaryota</taxon>
        <taxon>Metazoa</taxon>
        <taxon>Cnidaria</taxon>
        <taxon>Anthozoa</taxon>
        <taxon>Hexacorallia</taxon>
        <taxon>Scleractinia</taxon>
        <taxon>Caryophylliina</taxon>
        <taxon>Caryophylliidae</taxon>
        <taxon>Desmophyllum</taxon>
    </lineage>
</organism>
<dbReference type="Gene3D" id="1.20.1070.10">
    <property type="entry name" value="Rhodopsin 7-helix transmembrane proteins"/>
    <property type="match status" value="1"/>
</dbReference>
<accession>A0A9X0A4J3</accession>
<keyword evidence="12" id="KW-1185">Reference proteome</keyword>
<feature type="transmembrane region" description="Helical" evidence="9">
    <location>
        <begin position="269"/>
        <end position="289"/>
    </location>
</feature>
<protein>
    <recommendedName>
        <fullName evidence="10">G-protein coupled receptors family 1 profile domain-containing protein</fullName>
    </recommendedName>
</protein>
<name>A0A9X0A4J3_9CNID</name>
<dbReference type="SMART" id="SM01381">
    <property type="entry name" value="7TM_GPCR_Srsx"/>
    <property type="match status" value="1"/>
</dbReference>
<dbReference type="AlphaFoldDB" id="A0A9X0A4J3"/>
<sequence length="311" mass="35754">MAVPVAEITMNNEEESGNSCSPNLSHDWRVIFIVINVISSVIALAGNSIILLSIYKVRSLRSRASNIFLASLATSDLFVGLLVYPTYIVLTVSNLWFSSNFMYKVENFLWIQSLVTSTFTLCAISIDRLIAVMFAIRYRQIVTKRRSWHVVCFIWIASLSFACSTLFVHNIDNASILWIVCLVLTFVLPFAIIIYCYAHIFRLVNEQKRKICYLNPAEAAEILRNRKAAWTAAIVIGIFFVTFFPNVVFSCIDLATKDRCEKARVYRHWLWGIFLAFSSASWNPFVYAARIREFRHAFKRLVLFKQKRAPV</sequence>
<feature type="domain" description="G-protein coupled receptors family 1 profile" evidence="10">
    <location>
        <begin position="46"/>
        <end position="287"/>
    </location>
</feature>
<reference evidence="11" key="1">
    <citation type="submission" date="2023-01" db="EMBL/GenBank/DDBJ databases">
        <title>Genome assembly of the deep-sea coral Lophelia pertusa.</title>
        <authorList>
            <person name="Herrera S."/>
            <person name="Cordes E."/>
        </authorList>
    </citation>
    <scope>NUCLEOTIDE SEQUENCE</scope>
    <source>
        <strain evidence="11">USNM1676648</strain>
        <tissue evidence="11">Polyp</tissue>
    </source>
</reference>
<dbReference type="GO" id="GO:0004930">
    <property type="term" value="F:G protein-coupled receptor activity"/>
    <property type="evidence" value="ECO:0007669"/>
    <property type="project" value="UniProtKB-KW"/>
</dbReference>
<dbReference type="PANTHER" id="PTHR24249:SF372">
    <property type="entry name" value="G-PROTEIN COUPLED RECEPTORS FAMILY 1 PROFILE DOMAIN-CONTAINING PROTEIN"/>
    <property type="match status" value="1"/>
</dbReference>
<keyword evidence="8" id="KW-0807">Transducer</keyword>
<evidence type="ECO:0000256" key="5">
    <source>
        <dbReference type="ARBA" id="ARBA00023040"/>
    </source>
</evidence>
<keyword evidence="4 9" id="KW-1133">Transmembrane helix</keyword>
<dbReference type="Pfam" id="PF00001">
    <property type="entry name" value="7tm_1"/>
    <property type="match status" value="1"/>
</dbReference>
<dbReference type="PROSITE" id="PS50262">
    <property type="entry name" value="G_PROTEIN_RECEP_F1_2"/>
    <property type="match status" value="1"/>
</dbReference>
<dbReference type="GO" id="GO:0005886">
    <property type="term" value="C:plasma membrane"/>
    <property type="evidence" value="ECO:0007669"/>
    <property type="project" value="UniProtKB-SubCell"/>
</dbReference>
<dbReference type="EMBL" id="MU825399">
    <property type="protein sequence ID" value="KAJ7392950.1"/>
    <property type="molecule type" value="Genomic_DNA"/>
</dbReference>
<evidence type="ECO:0000259" key="10">
    <source>
        <dbReference type="PROSITE" id="PS50262"/>
    </source>
</evidence>
<evidence type="ECO:0000313" key="12">
    <source>
        <dbReference type="Proteomes" id="UP001163046"/>
    </source>
</evidence>
<feature type="transmembrane region" description="Helical" evidence="9">
    <location>
        <begin position="110"/>
        <end position="136"/>
    </location>
</feature>
<keyword evidence="3 9" id="KW-0812">Transmembrane</keyword>
<feature type="transmembrane region" description="Helical" evidence="9">
    <location>
        <begin position="67"/>
        <end position="90"/>
    </location>
</feature>
<keyword evidence="5" id="KW-0297">G-protein coupled receptor</keyword>
<dbReference type="InterPro" id="IPR050569">
    <property type="entry name" value="TAAR"/>
</dbReference>
<gene>
    <name evidence="11" type="ORF">OS493_008191</name>
</gene>
<keyword evidence="6 9" id="KW-0472">Membrane</keyword>
<evidence type="ECO:0000256" key="2">
    <source>
        <dbReference type="ARBA" id="ARBA00022475"/>
    </source>
</evidence>
<dbReference type="PRINTS" id="PR00237">
    <property type="entry name" value="GPCRRHODOPSN"/>
</dbReference>
<evidence type="ECO:0000313" key="11">
    <source>
        <dbReference type="EMBL" id="KAJ7392950.1"/>
    </source>
</evidence>
<evidence type="ECO:0000256" key="4">
    <source>
        <dbReference type="ARBA" id="ARBA00022989"/>
    </source>
</evidence>
<feature type="transmembrane region" description="Helical" evidence="9">
    <location>
        <begin position="175"/>
        <end position="200"/>
    </location>
</feature>
<keyword evidence="7" id="KW-0675">Receptor</keyword>
<feature type="transmembrane region" description="Helical" evidence="9">
    <location>
        <begin position="228"/>
        <end position="249"/>
    </location>
</feature>
<evidence type="ECO:0000256" key="7">
    <source>
        <dbReference type="ARBA" id="ARBA00023170"/>
    </source>
</evidence>
<feature type="transmembrane region" description="Helical" evidence="9">
    <location>
        <begin position="148"/>
        <end position="169"/>
    </location>
</feature>
<comment type="subcellular location">
    <subcellularLocation>
        <location evidence="1">Cell membrane</location>
        <topology evidence="1">Multi-pass membrane protein</topology>
    </subcellularLocation>
</comment>
<evidence type="ECO:0000256" key="8">
    <source>
        <dbReference type="ARBA" id="ARBA00023224"/>
    </source>
</evidence>
<comment type="caution">
    <text evidence="11">The sequence shown here is derived from an EMBL/GenBank/DDBJ whole genome shotgun (WGS) entry which is preliminary data.</text>
</comment>
<dbReference type="InterPro" id="IPR017452">
    <property type="entry name" value="GPCR_Rhodpsn_7TM"/>
</dbReference>
<evidence type="ECO:0000256" key="1">
    <source>
        <dbReference type="ARBA" id="ARBA00004651"/>
    </source>
</evidence>